<dbReference type="EMBL" id="LHQQ01000450">
    <property type="protein sequence ID" value="KOS36471.1"/>
    <property type="molecule type" value="Genomic_DNA"/>
</dbReference>
<dbReference type="Pfam" id="PF20516">
    <property type="entry name" value="PDDEXK_12"/>
    <property type="match status" value="1"/>
</dbReference>
<organism evidence="3 4">
    <name type="scientific">Penicillium nordicum</name>
    <dbReference type="NCBI Taxonomy" id="229535"/>
    <lineage>
        <taxon>Eukaryota</taxon>
        <taxon>Fungi</taxon>
        <taxon>Dikarya</taxon>
        <taxon>Ascomycota</taxon>
        <taxon>Pezizomycotina</taxon>
        <taxon>Eurotiomycetes</taxon>
        <taxon>Eurotiomycetidae</taxon>
        <taxon>Eurotiales</taxon>
        <taxon>Aspergillaceae</taxon>
        <taxon>Penicillium</taxon>
    </lineage>
</organism>
<feature type="domain" description="Carboxylesterase type B" evidence="1">
    <location>
        <begin position="340"/>
        <end position="810"/>
    </location>
</feature>
<gene>
    <name evidence="3" type="ORF">ACN38_g12786</name>
</gene>
<dbReference type="STRING" id="229535.A0A0M8NXQ4"/>
<dbReference type="Gene3D" id="3.40.50.1820">
    <property type="entry name" value="alpha/beta hydrolase"/>
    <property type="match status" value="1"/>
</dbReference>
<dbReference type="Proteomes" id="UP000037696">
    <property type="component" value="Unassembled WGS sequence"/>
</dbReference>
<evidence type="ECO:0000313" key="3">
    <source>
        <dbReference type="EMBL" id="KOS36471.1"/>
    </source>
</evidence>
<feature type="domain" description="PD-(D/E)XK nuclease-like" evidence="2">
    <location>
        <begin position="8"/>
        <end position="112"/>
    </location>
</feature>
<dbReference type="OrthoDB" id="408631at2759"/>
<comment type="caution">
    <text evidence="3">The sequence shown here is derived from an EMBL/GenBank/DDBJ whole genome shotgun (WGS) entry which is preliminary data.</text>
</comment>
<evidence type="ECO:0000259" key="2">
    <source>
        <dbReference type="Pfam" id="PF20516"/>
    </source>
</evidence>
<dbReference type="GO" id="GO:0017000">
    <property type="term" value="P:antibiotic biosynthetic process"/>
    <property type="evidence" value="ECO:0007669"/>
    <property type="project" value="UniProtKB-ARBA"/>
</dbReference>
<dbReference type="PANTHER" id="PTHR43142">
    <property type="entry name" value="CARBOXYLIC ESTER HYDROLASE"/>
    <property type="match status" value="1"/>
</dbReference>
<dbReference type="AlphaFoldDB" id="A0A0M8NXQ4"/>
<dbReference type="PANTHER" id="PTHR43142:SF6">
    <property type="entry name" value="PUTATIVE (AFU_ORTHOLOGUE AFUA_7G01710)-RELATED"/>
    <property type="match status" value="1"/>
</dbReference>
<proteinExistence type="predicted"/>
<protein>
    <submittedName>
        <fullName evidence="3">Uncharacterized protein</fullName>
    </submittedName>
</protein>
<dbReference type="InterPro" id="IPR029058">
    <property type="entry name" value="AB_hydrolase_fold"/>
</dbReference>
<name>A0A0M8NXQ4_9EURO</name>
<dbReference type="InterPro" id="IPR046797">
    <property type="entry name" value="PDDEXK_12"/>
</dbReference>
<evidence type="ECO:0000313" key="4">
    <source>
        <dbReference type="Proteomes" id="UP000037696"/>
    </source>
</evidence>
<keyword evidence="4" id="KW-1185">Reference proteome</keyword>
<accession>A0A0M8NXQ4</accession>
<dbReference type="ESTHER" id="9euro-a0a0m8nxq4">
    <property type="family name" value="Fungal_carboxylesterase_lipase"/>
</dbReference>
<dbReference type="SUPFAM" id="SSF53474">
    <property type="entry name" value="alpha/beta-Hydrolases"/>
    <property type="match status" value="1"/>
</dbReference>
<dbReference type="GO" id="GO:0072330">
    <property type="term" value="P:monocarboxylic acid biosynthetic process"/>
    <property type="evidence" value="ECO:0007669"/>
    <property type="project" value="UniProtKB-ARBA"/>
</dbReference>
<reference evidence="3 4" key="1">
    <citation type="submission" date="2015-08" db="EMBL/GenBank/DDBJ databases">
        <title>Genome sequencing of Penicillium nordicum.</title>
        <authorList>
            <person name="Nguyen H.D."/>
            <person name="Seifert K.A."/>
        </authorList>
    </citation>
    <scope>NUCLEOTIDE SEQUENCE [LARGE SCALE GENOMIC DNA]</scope>
    <source>
        <strain evidence="3 4">DAOMC 185683</strain>
    </source>
</reference>
<dbReference type="InterPro" id="IPR002018">
    <property type="entry name" value="CarbesteraseB"/>
</dbReference>
<sequence length="883" mass="96625">MAHPHSGKRVLGPGVEIKAAGGNLVEAEVQIRVWMTGLLMWAFAQLKTTQGLPPYTAVGQDWKFYIAIGVEGSGVLKEVRIWGPLTDLDGHTTSVKHTRSLLRTLRRVMEYTVGHLIYIPTAAIWVISLDREHEEDCQIRKICKTINACAALALWKYVYLKMKPKFVIALSLLFGQVLAEERHHPLVTSLGALRVLHYNNLGPQNNGTSAVLAHEHSSYADATAKCTAIGEKLFPWPSKQNDSQTELGYELDYLVFKKELEADDYLWLSTEQDSHKNCFALSISRRQIVPKQCREKLPALCTSTPPATTDLDSAARETAKLTVTSNDYTFTGYRDARSFRFLGVPFASPPIDDLRLAPPQGYTGPKNIDATRMGDICIQSPSPLSTVPIPGMSEDCLNLNVFTPFLPHNDTKNTALRPVAVYMYGGGFIKGTASMIDYDGGNFASRSDVVVVTLNYRLGALGFLSTGSLTTGSYGIQDQIMALEWVQKHISALGGDPSRVTVFGQSSGGQSVVALLSSTAAKGLFSGALVQSANFDLPWFPRDLYSKYIAPEVANAVGCEANESEESLVKCLRSVPASMYLDNSTEFQTATKISSSAIANHFYNNTQATGAFMPMVDDTGSGVVDGQFNALLANNTLPINVPTMFTTVRDEASLYMDILRILAPTKAPLATLLNATFDETLAQNIIASGAYNVNDSDTGAVLNALSDVLTHSQWTCPQGYLLDNSNSAFPSLYEIQITDGHAQTSNMPDICYPNTGYNASCHTSDNLLAWGTLNTKTEDVKPYYDDRDILHSQLLHDVFGAFFRERNPNPDLEFLKIRGPAYASTLSIFGGDVGFSIEQYTAGERNMTVLGMPRSSTANFVNEDICPVLSDYGFTFQRAHLSD</sequence>
<dbReference type="Pfam" id="PF00135">
    <property type="entry name" value="COesterase"/>
    <property type="match status" value="1"/>
</dbReference>
<evidence type="ECO:0000259" key="1">
    <source>
        <dbReference type="Pfam" id="PF00135"/>
    </source>
</evidence>